<dbReference type="Pfam" id="PF02844">
    <property type="entry name" value="GARS_N"/>
    <property type="match status" value="1"/>
</dbReference>
<dbReference type="PANTHER" id="PTHR43472:SF1">
    <property type="entry name" value="PHOSPHORIBOSYLAMINE--GLYCINE LIGASE, CHLOROPLASTIC"/>
    <property type="match status" value="1"/>
</dbReference>
<dbReference type="GO" id="GO:0006164">
    <property type="term" value="P:purine nucleotide biosynthetic process"/>
    <property type="evidence" value="ECO:0007669"/>
    <property type="project" value="UniProtKB-KW"/>
</dbReference>
<dbReference type="Gene3D" id="3.30.1490.20">
    <property type="entry name" value="ATP-grasp fold, A domain"/>
    <property type="match status" value="1"/>
</dbReference>
<evidence type="ECO:0000313" key="10">
    <source>
        <dbReference type="Proteomes" id="UP000176915"/>
    </source>
</evidence>
<sequence length="447" mass="48719">MNENVLLVGNSARGHAIAEAIIRSKPTPVLFAYMKANNPGIAALADKVQIGGYDDLKKITGFARSQGASLAVIDSEEPLKNGVADALEIARIPVVGPGQLETQLETSKAFTRELMKQYNVAGSPKSKTFRTMDGIEEYLKENMPCVLKPDGLTGGKGVMVQGEHFNTVDEALGICLDILTHRPTVVIEEKLEGEEFSLQCFCSGLIVVPMPPVQDHKRRLIGDQGLNTGSMGSYSCPDHLLPFLTQDDLNQAVDILEQIVLVLYLETGGYYRGIIYGGFMLTAPGLKLLEINARFGDPEAINVLSLLETDFLDICRSITCPRNYGKLNQLDIRFKPLATVVKYVVPVNYGLPKNQYVQTASDVIQLDNPGEARLYYSSVASKRTVIRLTSSRAVAVLGTGSDLAEAERIAEQGTRAVIGAVDHRSDIGTAALIAKRVRHMEKLKKTK</sequence>
<dbReference type="Gene3D" id="3.30.470.20">
    <property type="entry name" value="ATP-grasp fold, B domain"/>
    <property type="match status" value="1"/>
</dbReference>
<dbReference type="SMART" id="SM01209">
    <property type="entry name" value="GARS_A"/>
    <property type="match status" value="1"/>
</dbReference>
<dbReference type="Gene3D" id="3.40.50.20">
    <property type="match status" value="1"/>
</dbReference>
<dbReference type="GO" id="GO:0009113">
    <property type="term" value="P:purine nucleobase biosynthetic process"/>
    <property type="evidence" value="ECO:0007669"/>
    <property type="project" value="InterPro"/>
</dbReference>
<dbReference type="GO" id="GO:0004637">
    <property type="term" value="F:phosphoribosylamine-glycine ligase activity"/>
    <property type="evidence" value="ECO:0007669"/>
    <property type="project" value="InterPro"/>
</dbReference>
<dbReference type="SUPFAM" id="SSF56059">
    <property type="entry name" value="Glutathione synthetase ATP-binding domain-like"/>
    <property type="match status" value="1"/>
</dbReference>
<evidence type="ECO:0000256" key="3">
    <source>
        <dbReference type="ARBA" id="ARBA00022598"/>
    </source>
</evidence>
<dbReference type="InterPro" id="IPR020561">
    <property type="entry name" value="PRibGlycinamid_synth_ATP-grasp"/>
</dbReference>
<dbReference type="SUPFAM" id="SSF52440">
    <property type="entry name" value="PreATP-grasp domain"/>
    <property type="match status" value="1"/>
</dbReference>
<name>A0A1F5ST28_9BACT</name>
<dbReference type="Proteomes" id="UP000176915">
    <property type="component" value="Unassembled WGS sequence"/>
</dbReference>
<dbReference type="EMBL" id="MFFY01000061">
    <property type="protein sequence ID" value="OGF29895.1"/>
    <property type="molecule type" value="Genomic_DNA"/>
</dbReference>
<gene>
    <name evidence="9" type="ORF">A3H09_02910</name>
</gene>
<comment type="cofactor">
    <cofactor evidence="1">
        <name>Mn(2+)</name>
        <dbReference type="ChEBI" id="CHEBI:29035"/>
    </cofactor>
</comment>
<dbReference type="InterPro" id="IPR013815">
    <property type="entry name" value="ATP_grasp_subdomain_1"/>
</dbReference>
<evidence type="ECO:0000256" key="2">
    <source>
        <dbReference type="ARBA" id="ARBA00001946"/>
    </source>
</evidence>
<dbReference type="GO" id="GO:0046872">
    <property type="term" value="F:metal ion binding"/>
    <property type="evidence" value="ECO:0007669"/>
    <property type="project" value="InterPro"/>
</dbReference>
<dbReference type="PROSITE" id="PS50975">
    <property type="entry name" value="ATP_GRASP"/>
    <property type="match status" value="1"/>
</dbReference>
<dbReference type="InterPro" id="IPR000115">
    <property type="entry name" value="PRibGlycinamide_synth"/>
</dbReference>
<comment type="cofactor">
    <cofactor evidence="2">
        <name>Mg(2+)</name>
        <dbReference type="ChEBI" id="CHEBI:18420"/>
    </cofactor>
</comment>
<evidence type="ECO:0000256" key="5">
    <source>
        <dbReference type="ARBA" id="ARBA00022755"/>
    </source>
</evidence>
<dbReference type="NCBIfam" id="TIGR00877">
    <property type="entry name" value="purD"/>
    <property type="match status" value="1"/>
</dbReference>
<dbReference type="PANTHER" id="PTHR43472">
    <property type="entry name" value="PHOSPHORIBOSYLAMINE--GLYCINE LIGASE"/>
    <property type="match status" value="1"/>
</dbReference>
<dbReference type="InterPro" id="IPR016185">
    <property type="entry name" value="PreATP-grasp_dom_sf"/>
</dbReference>
<proteinExistence type="predicted"/>
<evidence type="ECO:0000256" key="1">
    <source>
        <dbReference type="ARBA" id="ARBA00001936"/>
    </source>
</evidence>
<evidence type="ECO:0000259" key="8">
    <source>
        <dbReference type="PROSITE" id="PS50975"/>
    </source>
</evidence>
<comment type="caution">
    <text evidence="9">The sequence shown here is derived from an EMBL/GenBank/DDBJ whole genome shotgun (WGS) entry which is preliminary data.</text>
</comment>
<reference evidence="9 10" key="1">
    <citation type="journal article" date="2016" name="Nat. Commun.">
        <title>Thousands of microbial genomes shed light on interconnected biogeochemical processes in an aquifer system.</title>
        <authorList>
            <person name="Anantharaman K."/>
            <person name="Brown C.T."/>
            <person name="Hug L.A."/>
            <person name="Sharon I."/>
            <person name="Castelle C.J."/>
            <person name="Probst A.J."/>
            <person name="Thomas B.C."/>
            <person name="Singh A."/>
            <person name="Wilkins M.J."/>
            <person name="Karaoz U."/>
            <person name="Brodie E.L."/>
            <person name="Williams K.H."/>
            <person name="Hubbard S.S."/>
            <person name="Banfield J.F."/>
        </authorList>
    </citation>
    <scope>NUCLEOTIDE SEQUENCE [LARGE SCALE GENOMIC DNA]</scope>
</reference>
<protein>
    <submittedName>
        <fullName evidence="9">Phosphoribosylamine--glycine ligase</fullName>
    </submittedName>
</protein>
<keyword evidence="4 7" id="KW-0547">Nucleotide-binding</keyword>
<dbReference type="Pfam" id="PF01071">
    <property type="entry name" value="GARS_A"/>
    <property type="match status" value="1"/>
</dbReference>
<evidence type="ECO:0000256" key="4">
    <source>
        <dbReference type="ARBA" id="ARBA00022741"/>
    </source>
</evidence>
<dbReference type="SMART" id="SM01210">
    <property type="entry name" value="GARS_C"/>
    <property type="match status" value="1"/>
</dbReference>
<dbReference type="InterPro" id="IPR020562">
    <property type="entry name" value="PRibGlycinamide_synth_N"/>
</dbReference>
<dbReference type="InterPro" id="IPR020560">
    <property type="entry name" value="PRibGlycinamide_synth_C-dom"/>
</dbReference>
<dbReference type="InterPro" id="IPR020559">
    <property type="entry name" value="PRibGlycinamide_synth_CS"/>
</dbReference>
<dbReference type="InterPro" id="IPR011761">
    <property type="entry name" value="ATP-grasp"/>
</dbReference>
<evidence type="ECO:0000256" key="6">
    <source>
        <dbReference type="ARBA" id="ARBA00022840"/>
    </source>
</evidence>
<feature type="domain" description="ATP-grasp" evidence="8">
    <location>
        <begin position="112"/>
        <end position="320"/>
    </location>
</feature>
<dbReference type="AlphaFoldDB" id="A0A1F5ST28"/>
<keyword evidence="6 7" id="KW-0067">ATP-binding</keyword>
<keyword evidence="5" id="KW-0658">Purine biosynthesis</keyword>
<evidence type="ECO:0000313" key="9">
    <source>
        <dbReference type="EMBL" id="OGF29895.1"/>
    </source>
</evidence>
<dbReference type="PROSITE" id="PS00184">
    <property type="entry name" value="GARS"/>
    <property type="match status" value="1"/>
</dbReference>
<accession>A0A1F5ST28</accession>
<evidence type="ECO:0000256" key="7">
    <source>
        <dbReference type="PROSITE-ProRule" id="PRU00409"/>
    </source>
</evidence>
<organism evidence="9 10">
    <name type="scientific">Candidatus Falkowbacteria bacterium RIFCSPLOWO2_12_FULL_45_13</name>
    <dbReference type="NCBI Taxonomy" id="1797991"/>
    <lineage>
        <taxon>Bacteria</taxon>
        <taxon>Candidatus Falkowiibacteriota</taxon>
    </lineage>
</organism>
<keyword evidence="3 9" id="KW-0436">Ligase</keyword>
<dbReference type="GO" id="GO:0005524">
    <property type="term" value="F:ATP binding"/>
    <property type="evidence" value="ECO:0007669"/>
    <property type="project" value="UniProtKB-UniRule"/>
</dbReference>